<dbReference type="AlphaFoldDB" id="A0A9X8N0D7"/>
<proteinExistence type="predicted"/>
<dbReference type="EMBL" id="FRBK01000011">
    <property type="protein sequence ID" value="SHM51611.1"/>
    <property type="molecule type" value="Genomic_DNA"/>
</dbReference>
<evidence type="ECO:0000313" key="1">
    <source>
        <dbReference type="EMBL" id="SHM51611.1"/>
    </source>
</evidence>
<dbReference type="Proteomes" id="UP000184388">
    <property type="component" value="Unassembled WGS sequence"/>
</dbReference>
<evidence type="ECO:0008006" key="3">
    <source>
        <dbReference type="Google" id="ProtNLM"/>
    </source>
</evidence>
<sequence length="60" mass="7086">METIMMDAKQTAAFLNMSLTWIYRDAPKFGLRGYKFGRGKNAKIQYKKVDVLKWLEQQKV</sequence>
<evidence type="ECO:0000313" key="2">
    <source>
        <dbReference type="Proteomes" id="UP000184388"/>
    </source>
</evidence>
<comment type="caution">
    <text evidence="1">The sequence shown here is derived from an EMBL/GenBank/DDBJ whole genome shotgun (WGS) entry which is preliminary data.</text>
</comment>
<organism evidence="1 2">
    <name type="scientific">Streptomyces yunnanensis</name>
    <dbReference type="NCBI Taxonomy" id="156453"/>
    <lineage>
        <taxon>Bacteria</taxon>
        <taxon>Bacillati</taxon>
        <taxon>Actinomycetota</taxon>
        <taxon>Actinomycetes</taxon>
        <taxon>Kitasatosporales</taxon>
        <taxon>Streptomycetaceae</taxon>
        <taxon>Streptomyces</taxon>
    </lineage>
</organism>
<name>A0A9X8N0D7_9ACTN</name>
<reference evidence="2" key="1">
    <citation type="submission" date="2016-11" db="EMBL/GenBank/DDBJ databases">
        <authorList>
            <person name="Jaros S."/>
            <person name="Januszkiewicz K."/>
            <person name="Wedrychowicz H."/>
        </authorList>
    </citation>
    <scope>NUCLEOTIDE SEQUENCE [LARGE SCALE GENOMIC DNA]</scope>
    <source>
        <strain evidence="2">CGMCC 4.3555</strain>
    </source>
</reference>
<accession>A0A9X8N0D7</accession>
<protein>
    <recommendedName>
        <fullName evidence="3">Helix-turn-helix domain-containing protein</fullName>
    </recommendedName>
</protein>
<gene>
    <name evidence="1" type="ORF">SAMN05216268_111270</name>
</gene>